<organism evidence="1 2">
    <name type="scientific">Leucobacter denitrificans</name>
    <dbReference type="NCBI Taxonomy" id="683042"/>
    <lineage>
        <taxon>Bacteria</taxon>
        <taxon>Bacillati</taxon>
        <taxon>Actinomycetota</taxon>
        <taxon>Actinomycetes</taxon>
        <taxon>Micrococcales</taxon>
        <taxon>Microbacteriaceae</taxon>
        <taxon>Leucobacter</taxon>
    </lineage>
</organism>
<evidence type="ECO:0000313" key="2">
    <source>
        <dbReference type="Proteomes" id="UP000515934"/>
    </source>
</evidence>
<evidence type="ECO:0000313" key="1">
    <source>
        <dbReference type="EMBL" id="QNN62382.1"/>
    </source>
</evidence>
<dbReference type="AlphaFoldDB" id="A0A7G9S3F7"/>
<dbReference type="RefSeq" id="WP_187554852.1">
    <property type="nucleotide sequence ID" value="NZ_CP060716.1"/>
</dbReference>
<proteinExistence type="predicted"/>
<gene>
    <name evidence="1" type="ORF">H9L06_08945</name>
</gene>
<name>A0A7G9S3F7_9MICO</name>
<dbReference type="KEGG" id="ldn:H9L06_08945"/>
<dbReference type="Proteomes" id="UP000515934">
    <property type="component" value="Chromosome"/>
</dbReference>
<sequence>MPTTSATTSEIIAKFGEIPKLDEASFKEDLETAVSSGLYPMHGIDEDSK</sequence>
<accession>A0A7G9S3F7</accession>
<reference evidence="1 2" key="1">
    <citation type="submission" date="2020-08" db="EMBL/GenBank/DDBJ databases">
        <title>Genome sequence of Leucobacter denitrificans KACC 14055T.</title>
        <authorList>
            <person name="Hyun D.-W."/>
            <person name="Bae J.-W."/>
        </authorList>
    </citation>
    <scope>NUCLEOTIDE SEQUENCE [LARGE SCALE GENOMIC DNA]</scope>
    <source>
        <strain evidence="1 2">KACC 14055</strain>
    </source>
</reference>
<dbReference type="EMBL" id="CP060716">
    <property type="protein sequence ID" value="QNN62382.1"/>
    <property type="molecule type" value="Genomic_DNA"/>
</dbReference>
<protein>
    <submittedName>
        <fullName evidence="1">Uncharacterized protein</fullName>
    </submittedName>
</protein>
<keyword evidence="2" id="KW-1185">Reference proteome</keyword>